<gene>
    <name evidence="1" type="ORF">LS65_003565</name>
</gene>
<organism evidence="1 2">
    <name type="scientific">Helicobacter japonicus</name>
    <dbReference type="NCBI Taxonomy" id="425400"/>
    <lineage>
        <taxon>Bacteria</taxon>
        <taxon>Pseudomonadati</taxon>
        <taxon>Campylobacterota</taxon>
        <taxon>Epsilonproteobacteria</taxon>
        <taxon>Campylobacterales</taxon>
        <taxon>Helicobacteraceae</taxon>
        <taxon>Helicobacter</taxon>
    </lineage>
</organism>
<sequence length="64" mass="7780">MKAKDLEQEYWDNKAFYTRCSAKNSPQDYIYRICSRYSKRQKLDTILKSIFDRKPVLSKKARVR</sequence>
<protein>
    <submittedName>
        <fullName evidence="1">Uncharacterized protein</fullName>
    </submittedName>
</protein>
<accession>A0A4U8TNY7</accession>
<keyword evidence="2" id="KW-1185">Reference proteome</keyword>
<dbReference type="EMBL" id="JRMQ02000003">
    <property type="protein sequence ID" value="TLE02227.1"/>
    <property type="molecule type" value="Genomic_DNA"/>
</dbReference>
<dbReference type="STRING" id="425400.LS65_05055"/>
<reference evidence="1 2" key="1">
    <citation type="journal article" date="2014" name="Genome Announc.">
        <title>Draft genome sequences of eight enterohepatic helicobacter species isolated from both laboratory and wild rodents.</title>
        <authorList>
            <person name="Sheh A."/>
            <person name="Shen Z."/>
            <person name="Fox J.G."/>
        </authorList>
    </citation>
    <scope>NUCLEOTIDE SEQUENCE [LARGE SCALE GENOMIC DNA]</scope>
    <source>
        <strain evidence="1 2">MIT 01-6451</strain>
    </source>
</reference>
<name>A0A4U8TNY7_9HELI</name>
<dbReference type="RefSeq" id="WP_034361702.1">
    <property type="nucleotide sequence ID" value="NZ_CAJUDB010000002.1"/>
</dbReference>
<comment type="caution">
    <text evidence="1">The sequence shown here is derived from an EMBL/GenBank/DDBJ whole genome shotgun (WGS) entry which is preliminary data.</text>
</comment>
<proteinExistence type="predicted"/>
<evidence type="ECO:0000313" key="1">
    <source>
        <dbReference type="EMBL" id="TLE02227.1"/>
    </source>
</evidence>
<dbReference type="Proteomes" id="UP000029707">
    <property type="component" value="Unassembled WGS sequence"/>
</dbReference>
<dbReference type="AlphaFoldDB" id="A0A4U8TNY7"/>
<evidence type="ECO:0000313" key="2">
    <source>
        <dbReference type="Proteomes" id="UP000029707"/>
    </source>
</evidence>